<name>A0A5J5EKR6_9PEZI</name>
<reference evidence="1 2" key="1">
    <citation type="submission" date="2019-09" db="EMBL/GenBank/DDBJ databases">
        <title>Draft genome of the ectomycorrhizal ascomycete Sphaerosporella brunnea.</title>
        <authorList>
            <consortium name="DOE Joint Genome Institute"/>
            <person name="Benucci G.M."/>
            <person name="Marozzi G."/>
            <person name="Antonielli L."/>
            <person name="Sanchez S."/>
            <person name="Marco P."/>
            <person name="Wang X."/>
            <person name="Falini L.B."/>
            <person name="Barry K."/>
            <person name="Haridas S."/>
            <person name="Lipzen A."/>
            <person name="Labutti K."/>
            <person name="Grigoriev I.V."/>
            <person name="Murat C."/>
            <person name="Martin F."/>
            <person name="Albertini E."/>
            <person name="Donnini D."/>
            <person name="Bonito G."/>
        </authorList>
    </citation>
    <scope>NUCLEOTIDE SEQUENCE [LARGE SCALE GENOMIC DNA]</scope>
    <source>
        <strain evidence="1 2">Sb_GMNB300</strain>
    </source>
</reference>
<comment type="caution">
    <text evidence="1">The sequence shown here is derived from an EMBL/GenBank/DDBJ whole genome shotgun (WGS) entry which is preliminary data.</text>
</comment>
<proteinExistence type="predicted"/>
<sequence length="174" mass="18244">MLADRPSVLCVMAPLAAGCAQHLTCSASRDQQRTAATARMGCTGVVTSGDDADARSAPGKGRARIPRPAGLHRLLTRFLFPAPAILSASPPPALRRRLAVMLLRRVLAGDAACTGAARSSALRTNAPRQPTHPDNVTGVSPSRCGAFFLGGDGRDRPRAFCASRLKSREACSRT</sequence>
<organism evidence="1 2">
    <name type="scientific">Sphaerosporella brunnea</name>
    <dbReference type="NCBI Taxonomy" id="1250544"/>
    <lineage>
        <taxon>Eukaryota</taxon>
        <taxon>Fungi</taxon>
        <taxon>Dikarya</taxon>
        <taxon>Ascomycota</taxon>
        <taxon>Pezizomycotina</taxon>
        <taxon>Pezizomycetes</taxon>
        <taxon>Pezizales</taxon>
        <taxon>Pyronemataceae</taxon>
        <taxon>Sphaerosporella</taxon>
    </lineage>
</organism>
<dbReference type="AlphaFoldDB" id="A0A5J5EKR6"/>
<keyword evidence="2" id="KW-1185">Reference proteome</keyword>
<dbReference type="EMBL" id="VXIS01000244">
    <property type="protein sequence ID" value="KAA8895793.1"/>
    <property type="molecule type" value="Genomic_DNA"/>
</dbReference>
<evidence type="ECO:0000313" key="2">
    <source>
        <dbReference type="Proteomes" id="UP000326924"/>
    </source>
</evidence>
<gene>
    <name evidence="1" type="ORF">FN846DRAFT_314855</name>
</gene>
<dbReference type="InParanoid" id="A0A5J5EKR6"/>
<accession>A0A5J5EKR6</accession>
<dbReference type="Proteomes" id="UP000326924">
    <property type="component" value="Unassembled WGS sequence"/>
</dbReference>
<dbReference type="PROSITE" id="PS51257">
    <property type="entry name" value="PROKAR_LIPOPROTEIN"/>
    <property type="match status" value="1"/>
</dbReference>
<evidence type="ECO:0000313" key="1">
    <source>
        <dbReference type="EMBL" id="KAA8895793.1"/>
    </source>
</evidence>
<protein>
    <submittedName>
        <fullName evidence="1">Uncharacterized protein</fullName>
    </submittedName>
</protein>